<gene>
    <name evidence="1" type="ORF">LKMONMHP_0835</name>
</gene>
<protein>
    <recommendedName>
        <fullName evidence="3">Nitrate reductase</fullName>
    </recommendedName>
</protein>
<evidence type="ECO:0000313" key="2">
    <source>
        <dbReference type="Proteomes" id="UP001055156"/>
    </source>
</evidence>
<comment type="caution">
    <text evidence="1">The sequence shown here is derived from an EMBL/GenBank/DDBJ whole genome shotgun (WGS) entry which is preliminary data.</text>
</comment>
<dbReference type="EMBL" id="BPQV01000002">
    <property type="protein sequence ID" value="GJE25991.1"/>
    <property type="molecule type" value="Genomic_DNA"/>
</dbReference>
<dbReference type="Proteomes" id="UP001055156">
    <property type="component" value="Unassembled WGS sequence"/>
</dbReference>
<proteinExistence type="predicted"/>
<reference evidence="1" key="2">
    <citation type="submission" date="2021-08" db="EMBL/GenBank/DDBJ databases">
        <authorList>
            <person name="Tani A."/>
            <person name="Ola A."/>
            <person name="Ogura Y."/>
            <person name="Katsura K."/>
            <person name="Hayashi T."/>
        </authorList>
    </citation>
    <scope>NUCLEOTIDE SEQUENCE</scope>
    <source>
        <strain evidence="1">NBRC 15689</strain>
    </source>
</reference>
<evidence type="ECO:0000313" key="1">
    <source>
        <dbReference type="EMBL" id="GJE25991.1"/>
    </source>
</evidence>
<dbReference type="RefSeq" id="WP_238309942.1">
    <property type="nucleotide sequence ID" value="NZ_BPQV01000002.1"/>
</dbReference>
<sequence>MGLFGFRRPRADEPVRGRIAAWTRAAGGFAEDVVVKVSEIACADPACPGFETVILVQVPGRPTRALKIRRPAAEVTADAVAEALRNADSAGS</sequence>
<reference evidence="1" key="1">
    <citation type="journal article" date="2021" name="Front. Microbiol.">
        <title>Comprehensive Comparative Genomics and Phenotyping of Methylobacterium Species.</title>
        <authorList>
            <person name="Alessa O."/>
            <person name="Ogura Y."/>
            <person name="Fujitani Y."/>
            <person name="Takami H."/>
            <person name="Hayashi T."/>
            <person name="Sahin N."/>
            <person name="Tani A."/>
        </authorList>
    </citation>
    <scope>NUCLEOTIDE SEQUENCE</scope>
    <source>
        <strain evidence="1">NBRC 15689</strain>
    </source>
</reference>
<name>A0ABQ4T4M6_METOR</name>
<keyword evidence="2" id="KW-1185">Reference proteome</keyword>
<evidence type="ECO:0008006" key="3">
    <source>
        <dbReference type="Google" id="ProtNLM"/>
    </source>
</evidence>
<organism evidence="1 2">
    <name type="scientific">Methylobacterium organophilum</name>
    <dbReference type="NCBI Taxonomy" id="410"/>
    <lineage>
        <taxon>Bacteria</taxon>
        <taxon>Pseudomonadati</taxon>
        <taxon>Pseudomonadota</taxon>
        <taxon>Alphaproteobacteria</taxon>
        <taxon>Hyphomicrobiales</taxon>
        <taxon>Methylobacteriaceae</taxon>
        <taxon>Methylobacterium</taxon>
    </lineage>
</organism>
<accession>A0ABQ4T4M6</accession>